<evidence type="ECO:0000256" key="1">
    <source>
        <dbReference type="SAM" id="MobiDB-lite"/>
    </source>
</evidence>
<keyword evidence="4" id="KW-1185">Reference proteome</keyword>
<protein>
    <submittedName>
        <fullName evidence="3">Acyl carrier protein</fullName>
    </submittedName>
</protein>
<dbReference type="Pfam" id="PF00550">
    <property type="entry name" value="PP-binding"/>
    <property type="match status" value="1"/>
</dbReference>
<feature type="region of interest" description="Disordered" evidence="1">
    <location>
        <begin position="1"/>
        <end position="30"/>
    </location>
</feature>
<dbReference type="PROSITE" id="PS50075">
    <property type="entry name" value="CARRIER"/>
    <property type="match status" value="1"/>
</dbReference>
<evidence type="ECO:0000259" key="2">
    <source>
        <dbReference type="PROSITE" id="PS50075"/>
    </source>
</evidence>
<dbReference type="RefSeq" id="WP_268111926.1">
    <property type="nucleotide sequence ID" value="NZ_JAPPUX010000003.1"/>
</dbReference>
<proteinExistence type="predicted"/>
<accession>A0ABT4CDD6</accession>
<feature type="domain" description="Carrier" evidence="2">
    <location>
        <begin position="26"/>
        <end position="109"/>
    </location>
</feature>
<comment type="caution">
    <text evidence="3">The sequence shown here is derived from an EMBL/GenBank/DDBJ whole genome shotgun (WGS) entry which is preliminary data.</text>
</comment>
<evidence type="ECO:0000313" key="4">
    <source>
        <dbReference type="Proteomes" id="UP001074726"/>
    </source>
</evidence>
<name>A0ABT4CDD6_9ACTN</name>
<gene>
    <name evidence="3" type="ORF">NYO98_11855</name>
</gene>
<sequence>MTAGAPTTHLARSTSERSTEPEASMQPSHDHVHAVIEVLVSTLGIEDQASTLDASTPLFGELPELDSLGVVELAAALEEHFDIEVADDDVTGEVFETVGSLADFVAGKQVSSAP</sequence>
<organism evidence="3 4">
    <name type="scientific">Nocardioides pini</name>
    <dbReference type="NCBI Taxonomy" id="2975053"/>
    <lineage>
        <taxon>Bacteria</taxon>
        <taxon>Bacillati</taxon>
        <taxon>Actinomycetota</taxon>
        <taxon>Actinomycetes</taxon>
        <taxon>Propionibacteriales</taxon>
        <taxon>Nocardioidaceae</taxon>
        <taxon>Nocardioides</taxon>
    </lineage>
</organism>
<dbReference type="InterPro" id="IPR009081">
    <property type="entry name" value="PP-bd_ACP"/>
</dbReference>
<dbReference type="Proteomes" id="UP001074726">
    <property type="component" value="Unassembled WGS sequence"/>
</dbReference>
<dbReference type="Gene3D" id="1.10.1200.10">
    <property type="entry name" value="ACP-like"/>
    <property type="match status" value="1"/>
</dbReference>
<dbReference type="InterPro" id="IPR036736">
    <property type="entry name" value="ACP-like_sf"/>
</dbReference>
<dbReference type="EMBL" id="JAPPUX010000003">
    <property type="protein sequence ID" value="MCY4726973.1"/>
    <property type="molecule type" value="Genomic_DNA"/>
</dbReference>
<reference evidence="3" key="1">
    <citation type="submission" date="2022-08" db="EMBL/GenBank/DDBJ databases">
        <title>Genome sequencing of Nocardioides sp. STR2.</title>
        <authorList>
            <person name="So Y."/>
        </authorList>
    </citation>
    <scope>NUCLEOTIDE SEQUENCE</scope>
    <source>
        <strain evidence="3">STR2</strain>
    </source>
</reference>
<dbReference type="SUPFAM" id="SSF47336">
    <property type="entry name" value="ACP-like"/>
    <property type="match status" value="1"/>
</dbReference>
<evidence type="ECO:0000313" key="3">
    <source>
        <dbReference type="EMBL" id="MCY4726973.1"/>
    </source>
</evidence>